<dbReference type="NCBIfam" id="NF005559">
    <property type="entry name" value="PRK07231.1"/>
    <property type="match status" value="1"/>
</dbReference>
<gene>
    <name evidence="3" type="ORF">BG55_06395</name>
</gene>
<protein>
    <submittedName>
        <fullName evidence="3">Short-chain dehydrogenase</fullName>
    </submittedName>
</protein>
<dbReference type="AlphaFoldDB" id="A0A014MDV9"/>
<dbReference type="FunFam" id="3.40.50.720:FF:000084">
    <property type="entry name" value="Short-chain dehydrogenase reductase"/>
    <property type="match status" value="1"/>
</dbReference>
<evidence type="ECO:0000313" key="4">
    <source>
        <dbReference type="Proteomes" id="UP000019918"/>
    </source>
</evidence>
<comment type="similarity">
    <text evidence="1">Belongs to the short-chain dehydrogenases/reductases (SDR) family.</text>
</comment>
<accession>A0A014MDV9</accession>
<keyword evidence="2" id="KW-0560">Oxidoreductase</keyword>
<dbReference type="EMBL" id="JFHN01000034">
    <property type="protein sequence ID" value="EXU76224.1"/>
    <property type="molecule type" value="Genomic_DNA"/>
</dbReference>
<dbReference type="InterPro" id="IPR036291">
    <property type="entry name" value="NAD(P)-bd_dom_sf"/>
</dbReference>
<dbReference type="Gene3D" id="3.40.50.720">
    <property type="entry name" value="NAD(P)-binding Rossmann-like Domain"/>
    <property type="match status" value="1"/>
</dbReference>
<comment type="caution">
    <text evidence="3">The sequence shown here is derived from an EMBL/GenBank/DDBJ whole genome shotgun (WGS) entry which is preliminary data.</text>
</comment>
<dbReference type="PANTHER" id="PTHR43639:SF1">
    <property type="entry name" value="SHORT-CHAIN DEHYDROGENASE_REDUCTASE FAMILY PROTEIN"/>
    <property type="match status" value="1"/>
</dbReference>
<dbReference type="PRINTS" id="PR00080">
    <property type="entry name" value="SDRFAMILY"/>
</dbReference>
<evidence type="ECO:0000313" key="3">
    <source>
        <dbReference type="EMBL" id="EXU76224.1"/>
    </source>
</evidence>
<name>A0A014MDV9_9GAMM</name>
<dbReference type="PATRIC" id="fig|69222.5.peg.1318"/>
<dbReference type="InterPro" id="IPR002347">
    <property type="entry name" value="SDR_fam"/>
</dbReference>
<dbReference type="STRING" id="69222.BG55_06395"/>
<organism evidence="3 4">
    <name type="scientific">Erwinia mallotivora</name>
    <dbReference type="NCBI Taxonomy" id="69222"/>
    <lineage>
        <taxon>Bacteria</taxon>
        <taxon>Pseudomonadati</taxon>
        <taxon>Pseudomonadota</taxon>
        <taxon>Gammaproteobacteria</taxon>
        <taxon>Enterobacterales</taxon>
        <taxon>Erwiniaceae</taxon>
        <taxon>Erwinia</taxon>
    </lineage>
</organism>
<dbReference type="PRINTS" id="PR00081">
    <property type="entry name" value="GDHRDH"/>
</dbReference>
<reference evidence="3 4" key="1">
    <citation type="submission" date="2014-02" db="EMBL/GenBank/DDBJ databases">
        <title>Draft genome of Erwinia mallotivora strain BT-MARDI, a papaya dieback pathogen.</title>
        <authorList>
            <person name="Redzuan R."/>
            <person name="Abu Bakar N."/>
            <person name="Badrun R."/>
            <person name="Mohd Raih M.F."/>
            <person name="Rozano L."/>
            <person name="Mat Amin N."/>
        </authorList>
    </citation>
    <scope>NUCLEOTIDE SEQUENCE [LARGE SCALE GENOMIC DNA]</scope>
    <source>
        <strain evidence="3 4">BT-MARDI</strain>
    </source>
</reference>
<dbReference type="PANTHER" id="PTHR43639">
    <property type="entry name" value="OXIDOREDUCTASE, SHORT-CHAIN DEHYDROGENASE/REDUCTASE FAMILY (AFU_ORTHOLOGUE AFUA_5G02870)"/>
    <property type="match status" value="1"/>
</dbReference>
<dbReference type="Proteomes" id="UP000019918">
    <property type="component" value="Unassembled WGS sequence"/>
</dbReference>
<keyword evidence="4" id="KW-1185">Reference proteome</keyword>
<dbReference type="SUPFAM" id="SSF51735">
    <property type="entry name" value="NAD(P)-binding Rossmann-fold domains"/>
    <property type="match status" value="1"/>
</dbReference>
<dbReference type="Pfam" id="PF13561">
    <property type="entry name" value="adh_short_C2"/>
    <property type="match status" value="1"/>
</dbReference>
<dbReference type="OrthoDB" id="5898578at2"/>
<evidence type="ECO:0000256" key="2">
    <source>
        <dbReference type="ARBA" id="ARBA00023002"/>
    </source>
</evidence>
<dbReference type="GO" id="GO:0016491">
    <property type="term" value="F:oxidoreductase activity"/>
    <property type="evidence" value="ECO:0007669"/>
    <property type="project" value="UniProtKB-KW"/>
</dbReference>
<proteinExistence type="inferred from homology"/>
<evidence type="ECO:0000256" key="1">
    <source>
        <dbReference type="ARBA" id="ARBA00006484"/>
    </source>
</evidence>
<sequence>MMNLKNKVAIVTGGSHGIGEAIVKRFSSAGANVLFTYKNSKEKAEEIIAGSLQEHGKIVAMQCDMSDVSCCNDIIERCVDEFGNTDILVNNVGILTRDSFMTINEDDYDRVLNTTLKVPFFLTQSVARRMITEETRGSIINISSLSARICRSRVAHYQIAKAGMENLTKSAAFELAEYGIRVNGICPGLTATNANREQWESQPELWKNRAENIPLGRTGIAQDHAGAALFLASDEAAWVTGTTITIDGGMALY</sequence>